<keyword evidence="1" id="KW-0472">Membrane</keyword>
<protein>
    <submittedName>
        <fullName evidence="2">Uncharacterized protein</fullName>
    </submittedName>
</protein>
<dbReference type="PATRIC" id="fig|742818.3.peg.651"/>
<gene>
    <name evidence="2" type="ORF">HMPREF9451_00600</name>
</gene>
<evidence type="ECO:0000313" key="2">
    <source>
        <dbReference type="EMBL" id="EJZ84291.1"/>
    </source>
</evidence>
<sequence>MSNRNAYTYVQGTSALEIPRQSPSNPNVMRVDFGKCADRTSSAAARDKHAQLRPQVSEANCRRFRGEGESSSFTQDLKSAYLALGVSQVYEEFEQGNAAGSAAYRISPRVSWGFSFALFAFSLFVLLV</sequence>
<evidence type="ECO:0000256" key="1">
    <source>
        <dbReference type="SAM" id="Phobius"/>
    </source>
</evidence>
<evidence type="ECO:0000313" key="3">
    <source>
        <dbReference type="Proteomes" id="UP000006069"/>
    </source>
</evidence>
<organism evidence="2 3">
    <name type="scientific">Slackia piriformis YIT 12062</name>
    <dbReference type="NCBI Taxonomy" id="742818"/>
    <lineage>
        <taxon>Bacteria</taxon>
        <taxon>Bacillati</taxon>
        <taxon>Actinomycetota</taxon>
        <taxon>Coriobacteriia</taxon>
        <taxon>Eggerthellales</taxon>
        <taxon>Eggerthellaceae</taxon>
        <taxon>Slackia</taxon>
    </lineage>
</organism>
<keyword evidence="1" id="KW-1133">Transmembrane helix</keyword>
<proteinExistence type="predicted"/>
<dbReference type="InParanoid" id="K0YLA9"/>
<dbReference type="AlphaFoldDB" id="K0YLA9"/>
<comment type="caution">
    <text evidence="2">The sequence shown here is derived from an EMBL/GenBank/DDBJ whole genome shotgun (WGS) entry which is preliminary data.</text>
</comment>
<name>K0YLA9_9ACTN</name>
<reference evidence="2 3" key="1">
    <citation type="submission" date="2012-08" db="EMBL/GenBank/DDBJ databases">
        <title>The Genome Sequence of Slackia piriformis YIT 12062.</title>
        <authorList>
            <consortium name="The Broad Institute Genome Sequencing Platform"/>
            <person name="Earl A."/>
            <person name="Ward D."/>
            <person name="Feldgarden M."/>
            <person name="Gevers D."/>
            <person name="Morotomi M."/>
            <person name="Walker B."/>
            <person name="Young S.K."/>
            <person name="Zeng Q."/>
            <person name="Gargeya S."/>
            <person name="Fitzgerald M."/>
            <person name="Haas B."/>
            <person name="Abouelleil A."/>
            <person name="Alvarado L."/>
            <person name="Arachchi H.M."/>
            <person name="Berlin A.M."/>
            <person name="Chapman S.B."/>
            <person name="Goldberg J."/>
            <person name="Griggs A."/>
            <person name="Gujja S."/>
            <person name="Hansen M."/>
            <person name="Howarth C."/>
            <person name="Imamovic A."/>
            <person name="Larimer J."/>
            <person name="McCowen C."/>
            <person name="Montmayeur A."/>
            <person name="Murphy C."/>
            <person name="Neiman D."/>
            <person name="Pearson M."/>
            <person name="Priest M."/>
            <person name="Roberts A."/>
            <person name="Saif S."/>
            <person name="Shea T."/>
            <person name="Sisk P."/>
            <person name="Sykes S."/>
            <person name="Wortman J."/>
            <person name="Nusbaum C."/>
            <person name="Birren B."/>
        </authorList>
    </citation>
    <scope>NUCLEOTIDE SEQUENCE [LARGE SCALE GENOMIC DNA]</scope>
    <source>
        <strain evidence="2 3">YIT 12062</strain>
    </source>
</reference>
<dbReference type="Proteomes" id="UP000006069">
    <property type="component" value="Unassembled WGS sequence"/>
</dbReference>
<keyword evidence="3" id="KW-1185">Reference proteome</keyword>
<feature type="transmembrane region" description="Helical" evidence="1">
    <location>
        <begin position="110"/>
        <end position="127"/>
    </location>
</feature>
<dbReference type="EMBL" id="ADMD01000002">
    <property type="protein sequence ID" value="EJZ84291.1"/>
    <property type="molecule type" value="Genomic_DNA"/>
</dbReference>
<dbReference type="HOGENOM" id="CLU_1958120_0_0_11"/>
<accession>K0YLA9</accession>
<keyword evidence="1" id="KW-0812">Transmembrane</keyword>